<sequence>MMSLEAFLMKMVIAYTQNHHCAPADSQLQGWTELYQHYLSSK</sequence>
<comment type="caution">
    <text evidence="1">The sequence shown here is derived from an EMBL/GenBank/DDBJ whole genome shotgun (WGS) entry which is preliminary data.</text>
</comment>
<protein>
    <submittedName>
        <fullName evidence="1">Uncharacterized protein</fullName>
    </submittedName>
</protein>
<accession>A0A510UD84</accession>
<name>A0A510UD84_ALIFS</name>
<dbReference type="EMBL" id="BJTZ01000002">
    <property type="protein sequence ID" value="GEK12558.1"/>
    <property type="molecule type" value="Genomic_DNA"/>
</dbReference>
<proteinExistence type="predicted"/>
<reference evidence="1 2" key="1">
    <citation type="submission" date="2019-07" db="EMBL/GenBank/DDBJ databases">
        <title>Whole genome shotgun sequence of Aliivibrio fischeri NBRC 101058.</title>
        <authorList>
            <person name="Hosoyama A."/>
            <person name="Uohara A."/>
            <person name="Ohji S."/>
            <person name="Ichikawa N."/>
        </authorList>
    </citation>
    <scope>NUCLEOTIDE SEQUENCE [LARGE SCALE GENOMIC DNA]</scope>
    <source>
        <strain evidence="1 2">NBRC 101058</strain>
    </source>
</reference>
<dbReference type="RefSeq" id="WP_272869333.1">
    <property type="nucleotide sequence ID" value="NZ_BJTZ01000002.1"/>
</dbReference>
<dbReference type="AlphaFoldDB" id="A0A510UD84"/>
<gene>
    <name evidence="1" type="ORF">AFI02nite_05940</name>
</gene>
<evidence type="ECO:0000313" key="1">
    <source>
        <dbReference type="EMBL" id="GEK12558.1"/>
    </source>
</evidence>
<dbReference type="Proteomes" id="UP000321787">
    <property type="component" value="Unassembled WGS sequence"/>
</dbReference>
<organism evidence="1 2">
    <name type="scientific">Aliivibrio fischeri</name>
    <name type="common">Vibrio fischeri</name>
    <dbReference type="NCBI Taxonomy" id="668"/>
    <lineage>
        <taxon>Bacteria</taxon>
        <taxon>Pseudomonadati</taxon>
        <taxon>Pseudomonadota</taxon>
        <taxon>Gammaproteobacteria</taxon>
        <taxon>Vibrionales</taxon>
        <taxon>Vibrionaceae</taxon>
        <taxon>Aliivibrio</taxon>
    </lineage>
</organism>
<evidence type="ECO:0000313" key="2">
    <source>
        <dbReference type="Proteomes" id="UP000321787"/>
    </source>
</evidence>